<feature type="transmembrane region" description="Helical" evidence="9">
    <location>
        <begin position="188"/>
        <end position="208"/>
    </location>
</feature>
<dbReference type="Pfam" id="PF00015">
    <property type="entry name" value="MCPsignal"/>
    <property type="match status" value="1"/>
</dbReference>
<evidence type="ECO:0000256" key="3">
    <source>
        <dbReference type="ARBA" id="ARBA00022692"/>
    </source>
</evidence>
<name>A0A3S0R709_9PROT</name>
<dbReference type="Pfam" id="PF17200">
    <property type="entry name" value="sCache_2"/>
    <property type="match status" value="1"/>
</dbReference>
<dbReference type="InterPro" id="IPR004089">
    <property type="entry name" value="MCPsignal_dom"/>
</dbReference>
<dbReference type="SMART" id="SM00304">
    <property type="entry name" value="HAMP"/>
    <property type="match status" value="1"/>
</dbReference>
<dbReference type="SMART" id="SM00283">
    <property type="entry name" value="MA"/>
    <property type="match status" value="1"/>
</dbReference>
<dbReference type="RefSeq" id="WP_126617964.1">
    <property type="nucleotide sequence ID" value="NZ_JBHUCY010000031.1"/>
</dbReference>
<dbReference type="OrthoDB" id="7260004at2"/>
<dbReference type="PANTHER" id="PTHR32089">
    <property type="entry name" value="METHYL-ACCEPTING CHEMOTAXIS PROTEIN MCPB"/>
    <property type="match status" value="1"/>
</dbReference>
<dbReference type="PROSITE" id="PS50111">
    <property type="entry name" value="CHEMOTAXIS_TRANSDUC_2"/>
    <property type="match status" value="1"/>
</dbReference>
<feature type="domain" description="Methyl-accepting transducer" evidence="10">
    <location>
        <begin position="295"/>
        <end position="531"/>
    </location>
</feature>
<dbReference type="GO" id="GO:0005886">
    <property type="term" value="C:plasma membrane"/>
    <property type="evidence" value="ECO:0007669"/>
    <property type="project" value="UniProtKB-SubCell"/>
</dbReference>
<keyword evidence="3 9" id="KW-0812">Transmembrane</keyword>
<dbReference type="AlphaFoldDB" id="A0A3S0R709"/>
<dbReference type="InterPro" id="IPR033480">
    <property type="entry name" value="sCache_2"/>
</dbReference>
<protein>
    <submittedName>
        <fullName evidence="12">Methyl-accepting chemotaxis protein</fullName>
    </submittedName>
</protein>
<dbReference type="Gene3D" id="6.10.340.10">
    <property type="match status" value="1"/>
</dbReference>
<evidence type="ECO:0000259" key="11">
    <source>
        <dbReference type="PROSITE" id="PS50885"/>
    </source>
</evidence>
<dbReference type="SUPFAM" id="SSF58104">
    <property type="entry name" value="Methyl-accepting chemotaxis protein (MCP) signaling domain"/>
    <property type="match status" value="1"/>
</dbReference>
<evidence type="ECO:0000256" key="6">
    <source>
        <dbReference type="ARBA" id="ARBA00023224"/>
    </source>
</evidence>
<gene>
    <name evidence="12" type="ORF">EJ903_17865</name>
</gene>
<dbReference type="InterPro" id="IPR003660">
    <property type="entry name" value="HAMP_dom"/>
</dbReference>
<dbReference type="PANTHER" id="PTHR32089:SF112">
    <property type="entry name" value="LYSOZYME-LIKE PROTEIN-RELATED"/>
    <property type="match status" value="1"/>
</dbReference>
<dbReference type="PROSITE" id="PS50885">
    <property type="entry name" value="HAMP"/>
    <property type="match status" value="1"/>
</dbReference>
<keyword evidence="5 9" id="KW-0472">Membrane</keyword>
<dbReference type="Gene3D" id="1.10.287.950">
    <property type="entry name" value="Methyl-accepting chemotaxis protein"/>
    <property type="match status" value="1"/>
</dbReference>
<reference evidence="12 13" key="1">
    <citation type="submission" date="2018-12" db="EMBL/GenBank/DDBJ databases">
        <authorList>
            <person name="Yang Y."/>
        </authorList>
    </citation>
    <scope>NUCLEOTIDE SEQUENCE [LARGE SCALE GENOMIC DNA]</scope>
    <source>
        <strain evidence="12 13">L-25-5w-1</strain>
    </source>
</reference>
<dbReference type="Pfam" id="PF00672">
    <property type="entry name" value="HAMP"/>
    <property type="match status" value="1"/>
</dbReference>
<evidence type="ECO:0000256" key="1">
    <source>
        <dbReference type="ARBA" id="ARBA00004651"/>
    </source>
</evidence>
<feature type="domain" description="HAMP" evidence="11">
    <location>
        <begin position="209"/>
        <end position="262"/>
    </location>
</feature>
<evidence type="ECO:0000256" key="5">
    <source>
        <dbReference type="ARBA" id="ARBA00023136"/>
    </source>
</evidence>
<evidence type="ECO:0000256" key="2">
    <source>
        <dbReference type="ARBA" id="ARBA00022475"/>
    </source>
</evidence>
<dbReference type="SMART" id="SM01049">
    <property type="entry name" value="Cache_2"/>
    <property type="match status" value="1"/>
</dbReference>
<accession>A0A3S0R709</accession>
<evidence type="ECO:0000259" key="10">
    <source>
        <dbReference type="PROSITE" id="PS50111"/>
    </source>
</evidence>
<dbReference type="EMBL" id="RXMA01000019">
    <property type="protein sequence ID" value="RTR17368.1"/>
    <property type="molecule type" value="Genomic_DNA"/>
</dbReference>
<dbReference type="Gene3D" id="3.30.450.20">
    <property type="entry name" value="PAS domain"/>
    <property type="match status" value="1"/>
</dbReference>
<keyword evidence="4 9" id="KW-1133">Transmembrane helix</keyword>
<dbReference type="CDD" id="cd06225">
    <property type="entry name" value="HAMP"/>
    <property type="match status" value="1"/>
</dbReference>
<comment type="similarity">
    <text evidence="7">Belongs to the methyl-accepting chemotaxis (MCP) protein family.</text>
</comment>
<sequence length="558" mass="59939">MLKRLRISHRLMLFIPVLLIALTVVIGYGLSVLRDSLMEDRKEQLRQTVGVVRGMVQSWHDKETSGQLTREQAQQAARDQMRPLRFGAGDYFFATRFDGVTMVHANTAFEGKNRLDFKTADGVPTVRLQIEAAQRGGGFYSFRFPRPGQTEPVDKIAYAAEFKPWQWSIGTGLYIDDVDAIFNRILEIYLGISAVVVLVGSALAYALARSISRPVAVMADGMGRLANGDLSVDIPHLDDRHEIGVLARALEVFRENRRKADELIAAQAAEQAAKERRQEAVERSLEEFRGQIGQIVAAVVAAAQQVRANAGSLSDMAQNSRGRIDAVNRAANETSANVETIASAAEELSAAVREVNQQVANSTEVSERAVTETERTSTTMQGLASAAQRIEAIVKVIQDIATQTNLLALNATIEAARAGEAGKGFAVVASEVKVLANQTTQATVEIQAFVGEIQGETDRAVAAISAIGGIVGSMRNISMGIASAMEQQGATTQEIARSIGRAADGARDVSTHINGVAGAAETTSQAAGDLHGASDALQHEAAELNSRVTGFFERLRAI</sequence>
<evidence type="ECO:0000313" key="12">
    <source>
        <dbReference type="EMBL" id="RTR17368.1"/>
    </source>
</evidence>
<evidence type="ECO:0000256" key="7">
    <source>
        <dbReference type="ARBA" id="ARBA00029447"/>
    </source>
</evidence>
<evidence type="ECO:0000256" key="8">
    <source>
        <dbReference type="PROSITE-ProRule" id="PRU00284"/>
    </source>
</evidence>
<evidence type="ECO:0000256" key="9">
    <source>
        <dbReference type="SAM" id="Phobius"/>
    </source>
</evidence>
<organism evidence="12 13">
    <name type="scientific">Azospirillum griseum</name>
    <dbReference type="NCBI Taxonomy" id="2496639"/>
    <lineage>
        <taxon>Bacteria</taxon>
        <taxon>Pseudomonadati</taxon>
        <taxon>Pseudomonadota</taxon>
        <taxon>Alphaproteobacteria</taxon>
        <taxon>Rhodospirillales</taxon>
        <taxon>Azospirillaceae</taxon>
        <taxon>Azospirillum</taxon>
    </lineage>
</organism>
<comment type="subcellular location">
    <subcellularLocation>
        <location evidence="1">Cell membrane</location>
        <topology evidence="1">Multi-pass membrane protein</topology>
    </subcellularLocation>
</comment>
<dbReference type="CDD" id="cd18774">
    <property type="entry name" value="PDC2_HK_sensor"/>
    <property type="match status" value="1"/>
</dbReference>
<comment type="caution">
    <text evidence="12">The sequence shown here is derived from an EMBL/GenBank/DDBJ whole genome shotgun (WGS) entry which is preliminary data.</text>
</comment>
<proteinExistence type="inferred from homology"/>
<evidence type="ECO:0000256" key="4">
    <source>
        <dbReference type="ARBA" id="ARBA00022989"/>
    </source>
</evidence>
<evidence type="ECO:0000313" key="13">
    <source>
        <dbReference type="Proteomes" id="UP000277007"/>
    </source>
</evidence>
<dbReference type="Proteomes" id="UP000277007">
    <property type="component" value="Unassembled WGS sequence"/>
</dbReference>
<keyword evidence="6 8" id="KW-0807">Transducer</keyword>
<dbReference type="GO" id="GO:0007165">
    <property type="term" value="P:signal transduction"/>
    <property type="evidence" value="ECO:0007669"/>
    <property type="project" value="UniProtKB-KW"/>
</dbReference>
<keyword evidence="13" id="KW-1185">Reference proteome</keyword>
<keyword evidence="2" id="KW-1003">Cell membrane</keyword>